<protein>
    <submittedName>
        <fullName evidence="1">Uncharacterized protein</fullName>
    </submittedName>
</protein>
<proteinExistence type="predicted"/>
<feature type="non-terminal residue" evidence="1">
    <location>
        <position position="144"/>
    </location>
</feature>
<reference evidence="1 2" key="1">
    <citation type="submission" date="2022-03" db="EMBL/GenBank/DDBJ databases">
        <authorList>
            <person name="Macdonald S."/>
            <person name="Ahmed S."/>
            <person name="Newling K."/>
        </authorList>
    </citation>
    <scope>NUCLEOTIDE SEQUENCE [LARGE SCALE GENOMIC DNA]</scope>
</reference>
<name>A0ABC8LIH1_ERUVS</name>
<keyword evidence="2" id="KW-1185">Reference proteome</keyword>
<organism evidence="1 2">
    <name type="scientific">Eruca vesicaria subsp. sativa</name>
    <name type="common">Garden rocket</name>
    <name type="synonym">Eruca sativa</name>
    <dbReference type="NCBI Taxonomy" id="29727"/>
    <lineage>
        <taxon>Eukaryota</taxon>
        <taxon>Viridiplantae</taxon>
        <taxon>Streptophyta</taxon>
        <taxon>Embryophyta</taxon>
        <taxon>Tracheophyta</taxon>
        <taxon>Spermatophyta</taxon>
        <taxon>Magnoliopsida</taxon>
        <taxon>eudicotyledons</taxon>
        <taxon>Gunneridae</taxon>
        <taxon>Pentapetalae</taxon>
        <taxon>rosids</taxon>
        <taxon>malvids</taxon>
        <taxon>Brassicales</taxon>
        <taxon>Brassicaceae</taxon>
        <taxon>Brassiceae</taxon>
        <taxon>Eruca</taxon>
    </lineage>
</organism>
<dbReference type="EMBL" id="CAKOAT010586265">
    <property type="protein sequence ID" value="CAH8383481.1"/>
    <property type="molecule type" value="Genomic_DNA"/>
</dbReference>
<evidence type="ECO:0000313" key="2">
    <source>
        <dbReference type="Proteomes" id="UP001642260"/>
    </source>
</evidence>
<accession>A0ABC8LIH1</accession>
<dbReference type="Gene3D" id="2.40.50.140">
    <property type="entry name" value="Nucleic acid-binding proteins"/>
    <property type="match status" value="1"/>
</dbReference>
<evidence type="ECO:0000313" key="1">
    <source>
        <dbReference type="EMBL" id="CAH8383481.1"/>
    </source>
</evidence>
<sequence>MLYDPRVTVATRLNPKIVEVRAPVFVNTFIKPYHACGLFINATSGTQIYFDKKTNISIHRSAAPLLKGYAKVENLIISMLNEFVITTPSQIDIDFMCFGKVSDINMDKGWCYVACSKCTKKNWNSQTQPSHVYTARIHTLLVPS</sequence>
<dbReference type="Proteomes" id="UP001642260">
    <property type="component" value="Unassembled WGS sequence"/>
</dbReference>
<comment type="caution">
    <text evidence="1">The sequence shown here is derived from an EMBL/GenBank/DDBJ whole genome shotgun (WGS) entry which is preliminary data.</text>
</comment>
<dbReference type="InterPro" id="IPR012340">
    <property type="entry name" value="NA-bd_OB-fold"/>
</dbReference>
<dbReference type="AlphaFoldDB" id="A0ABC8LIH1"/>
<gene>
    <name evidence="1" type="ORF">ERUC_LOCUS35964</name>
</gene>